<dbReference type="Proteomes" id="UP000279959">
    <property type="component" value="Chromosome"/>
</dbReference>
<dbReference type="InterPro" id="IPR021508">
    <property type="entry name" value="Gp17-like"/>
</dbReference>
<evidence type="ECO:0000313" key="2">
    <source>
        <dbReference type="Proteomes" id="UP000279959"/>
    </source>
</evidence>
<proteinExistence type="predicted"/>
<dbReference type="KEGG" id="sami:SAMIE_1003200"/>
<organism evidence="1 2">
    <name type="scientific">Sphingobium amiense</name>
    <dbReference type="NCBI Taxonomy" id="135719"/>
    <lineage>
        <taxon>Bacteria</taxon>
        <taxon>Pseudomonadati</taxon>
        <taxon>Pseudomonadota</taxon>
        <taxon>Alphaproteobacteria</taxon>
        <taxon>Sphingomonadales</taxon>
        <taxon>Sphingomonadaceae</taxon>
        <taxon>Sphingobium</taxon>
    </lineage>
</organism>
<dbReference type="Pfam" id="PF11367">
    <property type="entry name" value="Tail_completion_gp17"/>
    <property type="match status" value="1"/>
</dbReference>
<accession>A0A494W9E3</accession>
<gene>
    <name evidence="1" type="ORF">SAMIE_1003200</name>
</gene>
<name>A0A494W9E3_9SPHN</name>
<dbReference type="Gene3D" id="3.30.2000.30">
    <property type="match status" value="1"/>
</dbReference>
<dbReference type="InterPro" id="IPR053745">
    <property type="entry name" value="Viral_Tail_Comp_sf"/>
</dbReference>
<sequence length="134" mass="13769">MSAEMAVRAAMIAALRADGALMALVNGVHDGEPARAAAPYGFAGECIGSDWGGKDLEGREIRLSVGLVAAADGAAALAAMIARVDPAMQGLVAADGWRVASARLVRSRIAREGPAPASGWRAVVDYRVRVVRDG</sequence>
<dbReference type="AlphaFoldDB" id="A0A494W9E3"/>
<evidence type="ECO:0000313" key="1">
    <source>
        <dbReference type="EMBL" id="BBD96819.1"/>
    </source>
</evidence>
<protein>
    <submittedName>
        <fullName evidence="1">DUF3168 domain-containing protein</fullName>
    </submittedName>
</protein>
<dbReference type="RefSeq" id="WP_066698304.1">
    <property type="nucleotide sequence ID" value="NZ_AP018664.1"/>
</dbReference>
<reference evidence="1 2" key="1">
    <citation type="submission" date="2018-05" db="EMBL/GenBank/DDBJ databases">
        <title>Complete Genome Sequence of the Nonylphenol-Degrading Bacterium Sphingobium amiense DSM 16289T.</title>
        <authorList>
            <person name="Ootsuka M."/>
            <person name="Nishizawa T."/>
            <person name="Ohta H."/>
        </authorList>
    </citation>
    <scope>NUCLEOTIDE SEQUENCE [LARGE SCALE GENOMIC DNA]</scope>
    <source>
        <strain evidence="1 2">DSM 16289</strain>
    </source>
</reference>
<dbReference type="EMBL" id="AP018664">
    <property type="protein sequence ID" value="BBD96819.1"/>
    <property type="molecule type" value="Genomic_DNA"/>
</dbReference>
<keyword evidence="2" id="KW-1185">Reference proteome</keyword>